<evidence type="ECO:0000256" key="6">
    <source>
        <dbReference type="SAM" id="MobiDB-lite"/>
    </source>
</evidence>
<dbReference type="InterPro" id="IPR027417">
    <property type="entry name" value="P-loop_NTPase"/>
</dbReference>
<dbReference type="PANTHER" id="PTHR12811:SF0">
    <property type="entry name" value="VACUOLAR PROTEIN SORTING-ASSOCIATED PROTEIN 16 HOMOLOG"/>
    <property type="match status" value="1"/>
</dbReference>
<keyword evidence="5" id="KW-0175">Coiled coil</keyword>
<evidence type="ECO:0000256" key="4">
    <source>
        <dbReference type="PROSITE-ProRule" id="PRU00283"/>
    </source>
</evidence>
<dbReference type="InterPro" id="IPR038132">
    <property type="entry name" value="Vps16_C_sf"/>
</dbReference>
<dbReference type="FunFam" id="3.40.850.10:FF:000050">
    <property type="entry name" value="Kinesin-like protein"/>
    <property type="match status" value="1"/>
</dbReference>
<dbReference type="InterPro" id="IPR006925">
    <property type="entry name" value="Vps16_C"/>
</dbReference>
<evidence type="ECO:0000256" key="2">
    <source>
        <dbReference type="ARBA" id="ARBA00022741"/>
    </source>
</evidence>
<dbReference type="SUPFAM" id="SSF52540">
    <property type="entry name" value="P-loop containing nucleoside triphosphate hydrolases"/>
    <property type="match status" value="1"/>
</dbReference>
<dbReference type="PROSITE" id="PS00411">
    <property type="entry name" value="KINESIN_MOTOR_1"/>
    <property type="match status" value="1"/>
</dbReference>
<dbReference type="InterPro" id="IPR036322">
    <property type="entry name" value="WD40_repeat_dom_sf"/>
</dbReference>
<reference evidence="8" key="1">
    <citation type="submission" date="2020-01" db="EMBL/GenBank/DDBJ databases">
        <authorList>
            <person name="Feng Z.H.Z."/>
        </authorList>
    </citation>
    <scope>NUCLEOTIDE SEQUENCE</scope>
    <source>
        <strain evidence="8">CBS107.38</strain>
    </source>
</reference>
<feature type="binding site" evidence="4">
    <location>
        <begin position="106"/>
        <end position="113"/>
    </location>
    <ligand>
        <name>ATP</name>
        <dbReference type="ChEBI" id="CHEBI:30616"/>
    </ligand>
</feature>
<dbReference type="GO" id="GO:0005975">
    <property type="term" value="P:carbohydrate metabolic process"/>
    <property type="evidence" value="ECO:0007669"/>
    <property type="project" value="InterPro"/>
</dbReference>
<dbReference type="PROSITE" id="PS50067">
    <property type="entry name" value="KINESIN_MOTOR_2"/>
    <property type="match status" value="1"/>
</dbReference>
<comment type="similarity">
    <text evidence="1">Belongs to the VPS16 family.</text>
</comment>
<dbReference type="GO" id="GO:0006886">
    <property type="term" value="P:intracellular protein transport"/>
    <property type="evidence" value="ECO:0007669"/>
    <property type="project" value="InterPro"/>
</dbReference>
<dbReference type="GO" id="GO:0042144">
    <property type="term" value="P:vacuole fusion, non-autophagic"/>
    <property type="evidence" value="ECO:0007669"/>
    <property type="project" value="TreeGrafter"/>
</dbReference>
<dbReference type="SUPFAM" id="SSF48208">
    <property type="entry name" value="Six-hairpin glycosidases"/>
    <property type="match status" value="1"/>
</dbReference>
<comment type="similarity">
    <text evidence="4">Belongs to the TRAFAC class myosin-kinesin ATPase superfamily. Kinesin family.</text>
</comment>
<dbReference type="InterPro" id="IPR015943">
    <property type="entry name" value="WD40/YVTN_repeat-like_dom_sf"/>
</dbReference>
<dbReference type="Gene3D" id="2.60.420.10">
    <property type="entry name" value="Maltose phosphorylase, domain 3"/>
    <property type="match status" value="1"/>
</dbReference>
<dbReference type="Gene3D" id="3.40.850.10">
    <property type="entry name" value="Kinesin motor domain"/>
    <property type="match status" value="1"/>
</dbReference>
<dbReference type="CDD" id="cd01365">
    <property type="entry name" value="KISc_KIF1A_KIF1B"/>
    <property type="match status" value="1"/>
</dbReference>
<dbReference type="Pfam" id="PF04840">
    <property type="entry name" value="Vps16_C"/>
    <property type="match status" value="1"/>
</dbReference>
<dbReference type="Gene3D" id="1.50.10.10">
    <property type="match status" value="1"/>
</dbReference>
<dbReference type="GO" id="GO:0003777">
    <property type="term" value="F:microtubule motor activity"/>
    <property type="evidence" value="ECO:0007669"/>
    <property type="project" value="InterPro"/>
</dbReference>
<dbReference type="InterPro" id="IPR001752">
    <property type="entry name" value="Kinesin_motor_dom"/>
</dbReference>
<reference evidence="8" key="2">
    <citation type="submission" date="2020-08" db="EMBL/GenBank/DDBJ databases">
        <title>Draft Genome Sequence of Cumin Blight Pathogen Alternaria burnsii.</title>
        <authorList>
            <person name="Feng Z."/>
        </authorList>
    </citation>
    <scope>NUCLEOTIDE SEQUENCE</scope>
    <source>
        <strain evidence="8">CBS107.38</strain>
    </source>
</reference>
<keyword evidence="3 4" id="KW-0067">ATP-binding</keyword>
<evidence type="ECO:0000313" key="8">
    <source>
        <dbReference type="EMBL" id="KAF7670964.1"/>
    </source>
</evidence>
<keyword evidence="9" id="KW-1185">Reference proteome</keyword>
<dbReference type="Gene3D" id="2.130.10.10">
    <property type="entry name" value="YVTN repeat-like/Quinoprotein amine dehydrogenase"/>
    <property type="match status" value="1"/>
</dbReference>
<dbReference type="SMART" id="SM00129">
    <property type="entry name" value="KISc"/>
    <property type="match status" value="1"/>
</dbReference>
<feature type="domain" description="Kinesin motor" evidence="7">
    <location>
        <begin position="7"/>
        <end position="359"/>
    </location>
</feature>
<feature type="coiled-coil region" evidence="5">
    <location>
        <begin position="393"/>
        <end position="427"/>
    </location>
</feature>
<gene>
    <name evidence="8" type="ORF">GT037_010928</name>
</gene>
<dbReference type="GO" id="GO:0008017">
    <property type="term" value="F:microtubule binding"/>
    <property type="evidence" value="ECO:0007669"/>
    <property type="project" value="InterPro"/>
</dbReference>
<dbReference type="GO" id="GO:0007018">
    <property type="term" value="P:microtubule-based movement"/>
    <property type="evidence" value="ECO:0007669"/>
    <property type="project" value="InterPro"/>
</dbReference>
<dbReference type="InterPro" id="IPR036961">
    <property type="entry name" value="Kinesin_motor_dom_sf"/>
</dbReference>
<dbReference type="SUPFAM" id="SSF50978">
    <property type="entry name" value="WD40 repeat-like"/>
    <property type="match status" value="1"/>
</dbReference>
<dbReference type="Proteomes" id="UP000596902">
    <property type="component" value="Unassembled WGS sequence"/>
</dbReference>
<dbReference type="GO" id="GO:0005524">
    <property type="term" value="F:ATP binding"/>
    <property type="evidence" value="ECO:0007669"/>
    <property type="project" value="UniProtKB-UniRule"/>
</dbReference>
<dbReference type="EMBL" id="JAAABM010000026">
    <property type="protein sequence ID" value="KAF7670964.1"/>
    <property type="molecule type" value="Genomic_DNA"/>
</dbReference>
<keyword evidence="4" id="KW-0505">Motor protein</keyword>
<dbReference type="Pfam" id="PF17389">
    <property type="entry name" value="Bac_rhamnosid6H"/>
    <property type="match status" value="1"/>
</dbReference>
<dbReference type="GO" id="GO:0003779">
    <property type="term" value="F:actin binding"/>
    <property type="evidence" value="ECO:0007669"/>
    <property type="project" value="TreeGrafter"/>
</dbReference>
<protein>
    <submittedName>
        <fullName evidence="8">Vacuolar protein sorting-associated protein</fullName>
    </submittedName>
</protein>
<name>A0A8H7EAQ1_9PLEO</name>
<dbReference type="InterPro" id="IPR012341">
    <property type="entry name" value="6hp_glycosidase-like_sf"/>
</dbReference>
<dbReference type="Gene3D" id="1.10.150.780">
    <property type="entry name" value="Vps16, C-terminal region"/>
    <property type="match status" value="1"/>
</dbReference>
<keyword evidence="2 4" id="KW-0547">Nucleotide-binding</keyword>
<dbReference type="Pfam" id="PF04841">
    <property type="entry name" value="Vps16_N"/>
    <property type="match status" value="1"/>
</dbReference>
<dbReference type="PANTHER" id="PTHR12811">
    <property type="entry name" value="VACUOLAR PROTEIN SORTING VPS16"/>
    <property type="match status" value="1"/>
</dbReference>
<comment type="caution">
    <text evidence="8">The sequence shown here is derived from an EMBL/GenBank/DDBJ whole genome shotgun (WGS) entry which is preliminary data.</text>
</comment>
<evidence type="ECO:0000259" key="7">
    <source>
        <dbReference type="PROSITE" id="PS50067"/>
    </source>
</evidence>
<evidence type="ECO:0000256" key="3">
    <source>
        <dbReference type="ARBA" id="ARBA00022840"/>
    </source>
</evidence>
<feature type="region of interest" description="Disordered" evidence="6">
    <location>
        <begin position="471"/>
        <end position="519"/>
    </location>
</feature>
<dbReference type="GeneID" id="62209153"/>
<dbReference type="InterPro" id="IPR019821">
    <property type="entry name" value="Kinesin_motor_CS"/>
</dbReference>
<sequence length="2208" mass="245450">MNDDPGNVKVVVRCRAFVPREKEKGTRCLIRMDPATQKTTLYAPEEGENNGRRVLDDKEFTFDRSYWSHDESDPHYAHQEDVYRSFGEEFLDHNFSGYHTCIFAYGQTGSGKSYTMMGTPDNPGLIPRTCEELFDRIAHEPSPNTNYHVQVSYFEVYNEHVRDLLAPKTTPPIYLKIRESQKDGVYVQGLTEAEVKSYADVARLMKIGDTSRTVASTKMNDTSSRSHAVFTIRLKQITHSLLSDETIERTARMRLVDLAGSERAKSTEATGARLKEGAQINKSLTTLGRVIAALADPRRHGAKGRRPREVVPYRDSVLTWLLKDSLGGNSKTAMVACIAPADYDETLSTLRYADQAKRIRTRALVNQDCMSAAQRDAQIAEMSEQIRSLQVCVNAASQRKREEATELDEYQRQVALMQRLMEENRQVSAAKIKALTSEVEELRPLNVALRAEIDSLRRHLQLALGELKNPIVLPPPRELGTPDFDKEEWLGEGDGEEKAVSDDEASDGDSDSGYDEGDHDELAQELHNEAEAFLQDLAMFRKKSRPTMSKPTANWEKVGDKFYRKVQLYQAVFDQDLELENYNVVGAPYSGAVAVYRDEEKLHAYRGPGASKSSIDIYSCAGKLIRTINWDKGTIKGLGWSEDEKLLVVTSDGTVRCYYDLQGDFVPFTLGHGADEFGVVSCKFYSTGFVALLANNHLISVTSYAEPRPKLLAIPPTEPVISWSIIPPAYSLSRSVEVILAIGSTLYVVDATEAEDRNFDAGPFRHIAVSPRAEFLAFYTEDGKVWVVSGDWNEKLSEYDSKIKTVPKDMEWCGSNAVALAWEDEVHLIGPRSAATKFYYDTWVHLLPDVDGIRLLTNEVCEFIQKVPDEAVDVFRLGSDSPAANLLEASSLLEQKSPKADDLIQLIRPSLGEAVDTCIKAAAHEYNIHWQKSLLKAASYGKSVLDLYSSDDFVDTCDTLRVLNAVRFYEVGLPLSYDQYRRMTPEKLVERLTNRSEYLLALRIAEYLHLPANQIHGHWAQQKVRVSTDPEEEICSLIVKKLHGKPGVSFEEIARAAYDEGRVRLATELLNYEPRAGKQVPLLLNMKEDNIALDKAIESGDTDLIYHVLLHLRKKLPLASFFRVINSRPVATALVESSAWDQDRELLKDLYYQDDRRLDGSNLLLSEAIVQESHTAQQDKLKLASKYLQDSRDSTAVFQRQAIDDAAKLLRLQTQFESDLNGPRDPASTGPLPGQTYIGLSANETIFQLVRQGHYKRASKVVSEFKINDKTYTYIRLRALVAARHWNELEEFAKQKKSPIGWEPFFNEILGAGNTRVASVFIPKCTGLSVQERVEMWIKCGLMVKAGEEAFKAKDRELLCEIRDKAGGSAAVEVERLVETEKKVEIFKSASSHGNRRAKWPWLAMTGKLRQSKIRVSWIQALPDYCYKMKVSTTLVSLTAAVPAALASTPYSQYILAPKSRTLQPVSVHSSNGSVTNPESLTTSSANGSSIFTGEAATAYDFGINIAGLVTVTIGSVNSTSEYIGVTFSESSLWISNKSSDATADAGKDETLWFHVNGTGRYTAPKEKVRGAFRYMTLVHNGTGSLEVTGAEVHYTAMPHWEDDALGNYTGYFHCDDELLNRVWYAGAYTNQICTIEPDTGDALVHIGEEGYSKDDDQTPVNVTWYNNYTITAGKSALVDGAKRDRLVWAGDMAIAVPGVVVSTNDVISIENALDSLFAVQNETNGLLPYAGRPFPPEAISFTYHLYTLIGVADHYLYTGDVEYLKSLWDKYKFALSFSLANIDDSGLMNVTAPNDWLRFGMGGHNIEANAILYYTINQGIYLASALNDTANITSWQETADRIKTAANELLWVPEEGMYRDNETTTLMPQDGNAWAVVANLTLNSTQTEQISSNLVARWTPYGAPAPEAADAISPFISGFELQSHFLAQNTTAALALMRLQWGFMLDDPRMTNSTFIEGYSTTGELHYAPYVNDARISHAHGWATGPTSSLTQYVAGVQLLTAGGATWRVAPSLGDLKFADAGFSTNLGFFGARTQVWANNTVMLEFEAPEGTMGEVHVPVLDCAGRVVMSGSAGLSGDVVVETMQGQGSVVVMDVRGGRWTATFRCSDAVVDYRVECSPRACRYRGVDPHVDTATAMEKKSHLPLPSLMQDAFLGPGHERITNREMLGPLPEYLTMDSDVILDGVSRRGARSALDMFLQDDGLFDKV</sequence>
<organism evidence="8 9">
    <name type="scientific">Alternaria burnsii</name>
    <dbReference type="NCBI Taxonomy" id="1187904"/>
    <lineage>
        <taxon>Eukaryota</taxon>
        <taxon>Fungi</taxon>
        <taxon>Dikarya</taxon>
        <taxon>Ascomycota</taxon>
        <taxon>Pezizomycotina</taxon>
        <taxon>Dothideomycetes</taxon>
        <taxon>Pleosporomycetidae</taxon>
        <taxon>Pleosporales</taxon>
        <taxon>Pleosporineae</taxon>
        <taxon>Pleosporaceae</taxon>
        <taxon>Alternaria</taxon>
        <taxon>Alternaria sect. Alternaria</taxon>
    </lineage>
</organism>
<proteinExistence type="inferred from homology"/>
<accession>A0A8H7EAQ1</accession>
<dbReference type="FunFam" id="2.130.10.10:FF:000635">
    <property type="entry name" value="Probable vacuolar protein sorting-associated protein 16 homolog"/>
    <property type="match status" value="1"/>
</dbReference>
<dbReference type="InterPro" id="IPR006926">
    <property type="entry name" value="Vps16_N"/>
</dbReference>
<evidence type="ECO:0000256" key="1">
    <source>
        <dbReference type="ARBA" id="ARBA00009250"/>
    </source>
</evidence>
<dbReference type="RefSeq" id="XP_038781346.1">
    <property type="nucleotide sequence ID" value="XM_038935975.1"/>
</dbReference>
<dbReference type="GO" id="GO:0030897">
    <property type="term" value="C:HOPS complex"/>
    <property type="evidence" value="ECO:0007669"/>
    <property type="project" value="TreeGrafter"/>
</dbReference>
<dbReference type="InterPro" id="IPR035396">
    <property type="entry name" value="Bac_rhamnosid6H"/>
</dbReference>
<dbReference type="InterPro" id="IPR016534">
    <property type="entry name" value="VPS16"/>
</dbReference>
<evidence type="ECO:0000313" key="9">
    <source>
        <dbReference type="Proteomes" id="UP000596902"/>
    </source>
</evidence>
<dbReference type="GO" id="GO:0005768">
    <property type="term" value="C:endosome"/>
    <property type="evidence" value="ECO:0007669"/>
    <property type="project" value="UniProtKB-ARBA"/>
</dbReference>
<dbReference type="PRINTS" id="PR00380">
    <property type="entry name" value="KINESINHEAVY"/>
</dbReference>
<feature type="compositionally biased region" description="Acidic residues" evidence="6">
    <location>
        <begin position="502"/>
        <end position="519"/>
    </location>
</feature>
<dbReference type="InterPro" id="IPR008928">
    <property type="entry name" value="6-hairpin_glycosidase_sf"/>
</dbReference>
<evidence type="ECO:0000256" key="5">
    <source>
        <dbReference type="SAM" id="Coils"/>
    </source>
</evidence>
<dbReference type="Pfam" id="PF00225">
    <property type="entry name" value="Kinesin"/>
    <property type="match status" value="1"/>
</dbReference>
<dbReference type="GO" id="GO:0016197">
    <property type="term" value="P:endosomal transport"/>
    <property type="evidence" value="ECO:0007669"/>
    <property type="project" value="TreeGrafter"/>
</dbReference>